<dbReference type="FunFam" id="3.40.50.1100:FF:000005">
    <property type="entry name" value="Threonine dehydratase catabolic"/>
    <property type="match status" value="1"/>
</dbReference>
<dbReference type="Gene3D" id="3.40.50.1100">
    <property type="match status" value="2"/>
</dbReference>
<dbReference type="SUPFAM" id="SSF53686">
    <property type="entry name" value="Tryptophan synthase beta subunit-like PLP-dependent enzymes"/>
    <property type="match status" value="1"/>
</dbReference>
<evidence type="ECO:0000256" key="1">
    <source>
        <dbReference type="ARBA" id="ARBA00001933"/>
    </source>
</evidence>
<evidence type="ECO:0000259" key="5">
    <source>
        <dbReference type="Pfam" id="PF00291"/>
    </source>
</evidence>
<dbReference type="AlphaFoldDB" id="A0A3D4V7E7"/>
<evidence type="ECO:0000256" key="2">
    <source>
        <dbReference type="ARBA" id="ARBA00010869"/>
    </source>
</evidence>
<comment type="caution">
    <text evidence="6">The sequence shown here is derived from an EMBL/GenBank/DDBJ whole genome shotgun (WGS) entry which is preliminary data.</text>
</comment>
<comment type="cofactor">
    <cofactor evidence="1">
        <name>pyridoxal 5'-phosphate</name>
        <dbReference type="ChEBI" id="CHEBI:597326"/>
    </cofactor>
</comment>
<dbReference type="OMA" id="LIHPFDH"/>
<name>A0A3D4V7E7_9BACT</name>
<feature type="domain" description="Tryptophan synthase beta chain-like PALP" evidence="5">
    <location>
        <begin position="22"/>
        <end position="315"/>
    </location>
</feature>
<dbReference type="GO" id="GO:0030170">
    <property type="term" value="F:pyridoxal phosphate binding"/>
    <property type="evidence" value="ECO:0007669"/>
    <property type="project" value="InterPro"/>
</dbReference>
<dbReference type="InterPro" id="IPR036052">
    <property type="entry name" value="TrpB-like_PALP_sf"/>
</dbReference>
<dbReference type="GO" id="GO:0003941">
    <property type="term" value="F:L-serine ammonia-lyase activity"/>
    <property type="evidence" value="ECO:0007669"/>
    <property type="project" value="TreeGrafter"/>
</dbReference>
<evidence type="ECO:0000313" key="6">
    <source>
        <dbReference type="EMBL" id="HCT57056.1"/>
    </source>
</evidence>
<proteinExistence type="inferred from homology"/>
<keyword evidence="3" id="KW-0663">Pyridoxal phosphate</keyword>
<dbReference type="GO" id="GO:0006567">
    <property type="term" value="P:L-threonine catabolic process"/>
    <property type="evidence" value="ECO:0007669"/>
    <property type="project" value="TreeGrafter"/>
</dbReference>
<dbReference type="PROSITE" id="PS00165">
    <property type="entry name" value="DEHYDRATASE_SER_THR"/>
    <property type="match status" value="1"/>
</dbReference>
<comment type="similarity">
    <text evidence="2">Belongs to the serine/threonine dehydratase family.</text>
</comment>
<organism evidence="6 7">
    <name type="scientific">Gemmatimonas aurantiaca</name>
    <dbReference type="NCBI Taxonomy" id="173480"/>
    <lineage>
        <taxon>Bacteria</taxon>
        <taxon>Pseudomonadati</taxon>
        <taxon>Gemmatimonadota</taxon>
        <taxon>Gemmatimonadia</taxon>
        <taxon>Gemmatimonadales</taxon>
        <taxon>Gemmatimonadaceae</taxon>
        <taxon>Gemmatimonas</taxon>
    </lineage>
</organism>
<dbReference type="Proteomes" id="UP000264071">
    <property type="component" value="Unassembled WGS sequence"/>
</dbReference>
<dbReference type="GO" id="GO:0004794">
    <property type="term" value="F:threonine deaminase activity"/>
    <property type="evidence" value="ECO:0007669"/>
    <property type="project" value="TreeGrafter"/>
</dbReference>
<gene>
    <name evidence="6" type="ORF">DGD08_07550</name>
</gene>
<dbReference type="PANTHER" id="PTHR48078">
    <property type="entry name" value="THREONINE DEHYDRATASE, MITOCHONDRIAL-RELATED"/>
    <property type="match status" value="1"/>
</dbReference>
<dbReference type="CDD" id="cd01562">
    <property type="entry name" value="Thr-dehyd"/>
    <property type="match status" value="1"/>
</dbReference>
<evidence type="ECO:0000256" key="4">
    <source>
        <dbReference type="ARBA" id="ARBA00023239"/>
    </source>
</evidence>
<dbReference type="EMBL" id="DPIY01000006">
    <property type="protein sequence ID" value="HCT57056.1"/>
    <property type="molecule type" value="Genomic_DNA"/>
</dbReference>
<sequence length="330" mass="34244">MTASALIAPSIDDIRAAAARIAPHAAVTPLLESPALDAAAGGRVLLKAEVLQHTGSFKLRGALNRLLQLSPEERTRGVVAFSSGNHAQAVAYSATLLGMRSTIVMPKDAPSLKIERTRAFGAEVVLYDRYTEDRVAIGRAIAAKTDATVVPPFEDPHVVAGQGTLALEALQQATARGATPDRLYVNCGGGGLTAGCAIAAEAVSPGTVVHPCEPEHFDDTARSLELGYRVANEPGHRSICDAIVTDIPGEFTFSINQPRVGEGLRVSEDEVLAAIAFAVRELKLVVEPGGAAALAALLSGRLDTRGRTTLVVVTGGNIDPKILARAVGAG</sequence>
<keyword evidence="4" id="KW-0456">Lyase</keyword>
<dbReference type="InterPro" id="IPR000634">
    <property type="entry name" value="Ser/Thr_deHydtase_PyrdxlP-BS"/>
</dbReference>
<dbReference type="InterPro" id="IPR050147">
    <property type="entry name" value="Ser/Thr_Dehydratase"/>
</dbReference>
<evidence type="ECO:0000313" key="7">
    <source>
        <dbReference type="Proteomes" id="UP000264071"/>
    </source>
</evidence>
<dbReference type="GO" id="GO:0006565">
    <property type="term" value="P:L-serine catabolic process"/>
    <property type="evidence" value="ECO:0007669"/>
    <property type="project" value="TreeGrafter"/>
</dbReference>
<reference evidence="6 7" key="1">
    <citation type="journal article" date="2018" name="Nat. Biotechnol.">
        <title>A standardized bacterial taxonomy based on genome phylogeny substantially revises the tree of life.</title>
        <authorList>
            <person name="Parks D.H."/>
            <person name="Chuvochina M."/>
            <person name="Waite D.W."/>
            <person name="Rinke C."/>
            <person name="Skarshewski A."/>
            <person name="Chaumeil P.A."/>
            <person name="Hugenholtz P."/>
        </authorList>
    </citation>
    <scope>NUCLEOTIDE SEQUENCE [LARGE SCALE GENOMIC DNA]</scope>
    <source>
        <strain evidence="6">UBA8844</strain>
    </source>
</reference>
<dbReference type="Pfam" id="PF00291">
    <property type="entry name" value="PALP"/>
    <property type="match status" value="1"/>
</dbReference>
<dbReference type="GO" id="GO:0009097">
    <property type="term" value="P:isoleucine biosynthetic process"/>
    <property type="evidence" value="ECO:0007669"/>
    <property type="project" value="TreeGrafter"/>
</dbReference>
<dbReference type="InterPro" id="IPR001926">
    <property type="entry name" value="TrpB-like_PALP"/>
</dbReference>
<dbReference type="PANTHER" id="PTHR48078:SF6">
    <property type="entry name" value="L-THREONINE DEHYDRATASE CATABOLIC TDCB"/>
    <property type="match status" value="1"/>
</dbReference>
<evidence type="ECO:0000256" key="3">
    <source>
        <dbReference type="ARBA" id="ARBA00022898"/>
    </source>
</evidence>
<protein>
    <submittedName>
        <fullName evidence="6">Threonine/serine dehydratase</fullName>
    </submittedName>
</protein>
<accession>A0A3D4V7E7</accession>